<sequence length="233" mass="26182">MSNVVAYKAKEVNTTAKTSVWSLLVLSLLFYNLSCALLLFLVSKMEKIEFLGEIQVTTERLIHSNGVLAIFTLSLRWIASLAAVLLMILDGTKWKYSNNMLTSLLAPYLFASLPLVIFHFLRATEFGKLMALLAVVFRLFLPNHFPESLEIPSATVLLIVATPIELVAAFRDGLRYTGANLCLIGSIFLLSKHIKACDGYKNAFTHKDKITYTICIFILVFYLLFTSFASLFY</sequence>
<keyword evidence="4 6" id="KW-1133">Transmembrane helix</keyword>
<dbReference type="GO" id="GO:0016020">
    <property type="term" value="C:membrane"/>
    <property type="evidence" value="ECO:0007669"/>
    <property type="project" value="UniProtKB-SubCell"/>
</dbReference>
<dbReference type="Proteomes" id="UP000029121">
    <property type="component" value="Unassembled WGS sequence"/>
</dbReference>
<gene>
    <name evidence="7" type="ORF">CARUB_v10023980mg</name>
</gene>
<feature type="transmembrane region" description="Helical" evidence="6">
    <location>
        <begin position="20"/>
        <end position="42"/>
    </location>
</feature>
<comment type="subcellular location">
    <subcellularLocation>
        <location evidence="1">Membrane</location>
        <topology evidence="1">Multi-pass membrane protein</topology>
    </subcellularLocation>
</comment>
<evidence type="ECO:0000256" key="3">
    <source>
        <dbReference type="ARBA" id="ARBA00022692"/>
    </source>
</evidence>
<proteinExistence type="inferred from homology"/>
<evidence type="ECO:0000256" key="5">
    <source>
        <dbReference type="ARBA" id="ARBA00023136"/>
    </source>
</evidence>
<dbReference type="Pfam" id="PF05562">
    <property type="entry name" value="WCOR413"/>
    <property type="match status" value="1"/>
</dbReference>
<feature type="transmembrane region" description="Helical" evidence="6">
    <location>
        <begin position="67"/>
        <end position="89"/>
    </location>
</feature>
<dbReference type="EMBL" id="KB870808">
    <property type="protein sequence ID" value="EOA27825.1"/>
    <property type="molecule type" value="Genomic_DNA"/>
</dbReference>
<organism evidence="7 8">
    <name type="scientific">Capsella rubella</name>
    <dbReference type="NCBI Taxonomy" id="81985"/>
    <lineage>
        <taxon>Eukaryota</taxon>
        <taxon>Viridiplantae</taxon>
        <taxon>Streptophyta</taxon>
        <taxon>Embryophyta</taxon>
        <taxon>Tracheophyta</taxon>
        <taxon>Spermatophyta</taxon>
        <taxon>Magnoliopsida</taxon>
        <taxon>eudicotyledons</taxon>
        <taxon>Gunneridae</taxon>
        <taxon>Pentapetalae</taxon>
        <taxon>rosids</taxon>
        <taxon>malvids</taxon>
        <taxon>Brassicales</taxon>
        <taxon>Brassicaceae</taxon>
        <taxon>Camelineae</taxon>
        <taxon>Capsella</taxon>
    </lineage>
</organism>
<protein>
    <submittedName>
        <fullName evidence="7">Uncharacterized protein</fullName>
    </submittedName>
</protein>
<feature type="transmembrane region" description="Helical" evidence="6">
    <location>
        <begin position="101"/>
        <end position="121"/>
    </location>
</feature>
<evidence type="ECO:0000256" key="4">
    <source>
        <dbReference type="ARBA" id="ARBA00022989"/>
    </source>
</evidence>
<keyword evidence="8" id="KW-1185">Reference proteome</keyword>
<evidence type="ECO:0000256" key="6">
    <source>
        <dbReference type="SAM" id="Phobius"/>
    </source>
</evidence>
<keyword evidence="3 6" id="KW-0812">Transmembrane</keyword>
<dbReference type="PANTHER" id="PTHR33596:SF1">
    <property type="entry name" value="COLD-REGULATED 413 PLASMA MEMBRANE PROTEIN 1-RELATED"/>
    <property type="match status" value="1"/>
</dbReference>
<name>R0HR93_9BRAS</name>
<dbReference type="AlphaFoldDB" id="R0HR93"/>
<dbReference type="InterPro" id="IPR008892">
    <property type="entry name" value="COR413"/>
</dbReference>
<evidence type="ECO:0000256" key="1">
    <source>
        <dbReference type="ARBA" id="ARBA00004141"/>
    </source>
</evidence>
<dbReference type="eggNOG" id="ENOG502QQY4">
    <property type="taxonomic scope" value="Eukaryota"/>
</dbReference>
<comment type="similarity">
    <text evidence="2">Belongs to the Cold-regulated 413 protein family.</text>
</comment>
<keyword evidence="5 6" id="KW-0472">Membrane</keyword>
<feature type="transmembrane region" description="Helical" evidence="6">
    <location>
        <begin position="151"/>
        <end position="170"/>
    </location>
</feature>
<reference evidence="8" key="1">
    <citation type="journal article" date="2013" name="Nat. Genet.">
        <title>The Capsella rubella genome and the genomic consequences of rapid mating system evolution.</title>
        <authorList>
            <person name="Slotte T."/>
            <person name="Hazzouri K.M."/>
            <person name="Agren J.A."/>
            <person name="Koenig D."/>
            <person name="Maumus F."/>
            <person name="Guo Y.L."/>
            <person name="Steige K."/>
            <person name="Platts A.E."/>
            <person name="Escobar J.S."/>
            <person name="Newman L.K."/>
            <person name="Wang W."/>
            <person name="Mandakova T."/>
            <person name="Vello E."/>
            <person name="Smith L.M."/>
            <person name="Henz S.R."/>
            <person name="Steffen J."/>
            <person name="Takuno S."/>
            <person name="Brandvain Y."/>
            <person name="Coop G."/>
            <person name="Andolfatto P."/>
            <person name="Hu T.T."/>
            <person name="Blanchette M."/>
            <person name="Clark R.M."/>
            <person name="Quesneville H."/>
            <person name="Nordborg M."/>
            <person name="Gaut B.S."/>
            <person name="Lysak M.A."/>
            <person name="Jenkins J."/>
            <person name="Grimwood J."/>
            <person name="Chapman J."/>
            <person name="Prochnik S."/>
            <person name="Shu S."/>
            <person name="Rokhsar D."/>
            <person name="Schmutz J."/>
            <person name="Weigel D."/>
            <person name="Wright S.I."/>
        </authorList>
    </citation>
    <scope>NUCLEOTIDE SEQUENCE [LARGE SCALE GENOMIC DNA]</scope>
    <source>
        <strain evidence="8">cv. Monte Gargano</strain>
    </source>
</reference>
<dbReference type="STRING" id="81985.R0HR93"/>
<evidence type="ECO:0000313" key="8">
    <source>
        <dbReference type="Proteomes" id="UP000029121"/>
    </source>
</evidence>
<evidence type="ECO:0000313" key="7">
    <source>
        <dbReference type="EMBL" id="EOA27825.1"/>
    </source>
</evidence>
<evidence type="ECO:0000256" key="2">
    <source>
        <dbReference type="ARBA" id="ARBA00005852"/>
    </source>
</evidence>
<feature type="transmembrane region" description="Helical" evidence="6">
    <location>
        <begin position="210"/>
        <end position="232"/>
    </location>
</feature>
<accession>R0HR93</accession>
<dbReference type="PANTHER" id="PTHR33596">
    <property type="entry name" value="COLD-REGULATED 413 PLASMA MEMBRANE PROTEIN 2"/>
    <property type="match status" value="1"/>
</dbReference>